<name>A0A811RSY7_9POAL</name>
<organism evidence="5 6">
    <name type="scientific">Miscanthus lutarioriparius</name>
    <dbReference type="NCBI Taxonomy" id="422564"/>
    <lineage>
        <taxon>Eukaryota</taxon>
        <taxon>Viridiplantae</taxon>
        <taxon>Streptophyta</taxon>
        <taxon>Embryophyta</taxon>
        <taxon>Tracheophyta</taxon>
        <taxon>Spermatophyta</taxon>
        <taxon>Magnoliopsida</taxon>
        <taxon>Liliopsida</taxon>
        <taxon>Poales</taxon>
        <taxon>Poaceae</taxon>
        <taxon>PACMAD clade</taxon>
        <taxon>Panicoideae</taxon>
        <taxon>Andropogonodae</taxon>
        <taxon>Andropogoneae</taxon>
        <taxon>Saccharinae</taxon>
        <taxon>Miscanthus</taxon>
    </lineage>
</organism>
<evidence type="ECO:0000256" key="1">
    <source>
        <dbReference type="ARBA" id="ARBA00023015"/>
    </source>
</evidence>
<dbReference type="Pfam" id="PF03514">
    <property type="entry name" value="GRAS"/>
    <property type="match status" value="1"/>
</dbReference>
<feature type="region of interest" description="Leucine repeat II (LRII)" evidence="3">
    <location>
        <begin position="507"/>
        <end position="539"/>
    </location>
</feature>
<dbReference type="OrthoDB" id="47276at2759"/>
<dbReference type="InterPro" id="IPR005202">
    <property type="entry name" value="TF_GRAS"/>
</dbReference>
<gene>
    <name evidence="5" type="ORF">NCGR_LOCUS56200</name>
</gene>
<dbReference type="PANTHER" id="PTHR31636">
    <property type="entry name" value="OSJNBA0084A10.13 PROTEIN-RELATED"/>
    <property type="match status" value="1"/>
</dbReference>
<protein>
    <recommendedName>
        <fullName evidence="7">Scarecrow-like protein 9</fullName>
    </recommendedName>
</protein>
<accession>A0A811RSY7</accession>
<feature type="short sequence motif" description="VHIID" evidence="3">
    <location>
        <begin position="457"/>
        <end position="461"/>
    </location>
</feature>
<keyword evidence="1" id="KW-0805">Transcription regulation</keyword>
<evidence type="ECO:0000256" key="2">
    <source>
        <dbReference type="ARBA" id="ARBA00023163"/>
    </source>
</evidence>
<dbReference type="Proteomes" id="UP000604825">
    <property type="component" value="Unassembled WGS sequence"/>
</dbReference>
<evidence type="ECO:0000256" key="4">
    <source>
        <dbReference type="SAM" id="MobiDB-lite"/>
    </source>
</evidence>
<dbReference type="PROSITE" id="PS50985">
    <property type="entry name" value="GRAS"/>
    <property type="match status" value="1"/>
</dbReference>
<feature type="region of interest" description="Disordered" evidence="4">
    <location>
        <begin position="314"/>
        <end position="339"/>
    </location>
</feature>
<reference evidence="5" key="1">
    <citation type="submission" date="2020-10" db="EMBL/GenBank/DDBJ databases">
        <authorList>
            <person name="Han B."/>
            <person name="Lu T."/>
            <person name="Zhao Q."/>
            <person name="Huang X."/>
            <person name="Zhao Y."/>
        </authorList>
    </citation>
    <scope>NUCLEOTIDE SEQUENCE</scope>
</reference>
<evidence type="ECO:0000313" key="5">
    <source>
        <dbReference type="EMBL" id="CAD6272931.1"/>
    </source>
</evidence>
<dbReference type="AlphaFoldDB" id="A0A811RSY7"/>
<evidence type="ECO:0000313" key="6">
    <source>
        <dbReference type="Proteomes" id="UP000604825"/>
    </source>
</evidence>
<proteinExistence type="inferred from homology"/>
<feature type="region of interest" description="SAW" evidence="3">
    <location>
        <begin position="645"/>
        <end position="720"/>
    </location>
</feature>
<feature type="region of interest" description="Leucine repeat I (LRI)" evidence="3">
    <location>
        <begin position="347"/>
        <end position="407"/>
    </location>
</feature>
<sequence>MVIESPFDDLYTITMPGQRQDGSSSSSQQQLTLYDHRLCDHQFFSQSTNENMQFSRVVTIPGMYNVSSNLGQNHQIAAGVSPDYQRIRSSNALHHISQILMEDVDERVGSHEGEAALQAAEKAFYDILEQVYPPSLDWSPLHNSSEAGGPDEEGSSNYHKRPRKTSFTSDISSHIMLQPLPTPLSPYSYGRSLFLPYQPLASTGRASRFGFSALQIRREAEDGKGFDKMVICLDNDKLSICRLTTAKAKKEVGKSKYAIFQITDHRNNPYIQDLDTREGRSKNYTVTCEISRNEKFDSILLCHGFTETARLRDMAAKEESENSPKGQSKAPAQQKLRGTRQLKKEVVDLRTLLIHCAQAVAADDRLLAGELIKKIRQHSSRDGEWCQRLAFYFVNGLEARLAGTGSQLFHKMRAKQVSYEDMLKVYNFYLAVCPFHRASQTFANQTISEASVGQSKVHIVDFGVCSAFQWPSLIQRFGEQGMPPRLRITNIIEVPRPGFNPLESIEWAGKLLADYANMYKVPFQYQGIYSRYEDIQIEDLNIEEDEMLIIHCMYRMKNLGDETVAMDSARDRVLKIMRRMNPKVFIVGILNGSYSSPFFLIRFKELLFHYSSMFDMLDTNAQRDNEERKVLEGGMLGRDMLNIIACEGADRIERPETYQQWQARCLKAGFEQLPLDPAIMKSVLWMKKEFYHEDFVADEDSDWLLQGWKGRVLYALSKWKVNGSCADQ</sequence>
<keyword evidence="6" id="KW-1185">Reference proteome</keyword>
<keyword evidence="2" id="KW-0804">Transcription</keyword>
<evidence type="ECO:0008006" key="7">
    <source>
        <dbReference type="Google" id="ProtNLM"/>
    </source>
</evidence>
<comment type="similarity">
    <text evidence="3">Belongs to the GRAS family.</text>
</comment>
<feature type="region of interest" description="Disordered" evidence="4">
    <location>
        <begin position="139"/>
        <end position="165"/>
    </location>
</feature>
<evidence type="ECO:0000256" key="3">
    <source>
        <dbReference type="PROSITE-ProRule" id="PRU01191"/>
    </source>
</evidence>
<dbReference type="EMBL" id="CAJGYO010000016">
    <property type="protein sequence ID" value="CAD6272931.1"/>
    <property type="molecule type" value="Genomic_DNA"/>
</dbReference>
<comment type="caution">
    <text evidence="5">The sequence shown here is derived from an EMBL/GenBank/DDBJ whole genome shotgun (WGS) entry which is preliminary data.</text>
</comment>
<comment type="caution">
    <text evidence="3">Lacks conserved residue(s) required for the propagation of feature annotation.</text>
</comment>